<dbReference type="PANTHER" id="PTHR45698:SF1">
    <property type="entry name" value="TRACE AMINE-ASSOCIATED RECEPTOR 13C-LIKE"/>
    <property type="match status" value="1"/>
</dbReference>
<keyword evidence="9" id="KW-1185">Reference proteome</keyword>
<evidence type="ECO:0000313" key="9">
    <source>
        <dbReference type="Proteomes" id="UP000243686"/>
    </source>
</evidence>
<dbReference type="PROSITE" id="PS50262">
    <property type="entry name" value="G_PROTEIN_RECEP_F1_2"/>
    <property type="match status" value="1"/>
</dbReference>
<protein>
    <submittedName>
        <fullName evidence="8">7 transmembrane receptor</fullName>
    </submittedName>
</protein>
<evidence type="ECO:0000256" key="6">
    <source>
        <dbReference type="SAM" id="Phobius"/>
    </source>
</evidence>
<proteinExistence type="predicted"/>
<feature type="transmembrane region" description="Helical" evidence="6">
    <location>
        <begin position="266"/>
        <end position="290"/>
    </location>
</feature>
<keyword evidence="3 6" id="KW-1133">Transmembrane helix</keyword>
<dbReference type="EMBL" id="KV891480">
    <property type="protein sequence ID" value="OON23861.1"/>
    <property type="molecule type" value="Genomic_DNA"/>
</dbReference>
<dbReference type="Proteomes" id="UP000243686">
    <property type="component" value="Unassembled WGS sequence"/>
</dbReference>
<dbReference type="AlphaFoldDB" id="A0A1S8XAW3"/>
<evidence type="ECO:0000313" key="8">
    <source>
        <dbReference type="EMBL" id="OON23861.1"/>
    </source>
</evidence>
<feature type="domain" description="G-protein coupled receptors family 1 profile" evidence="7">
    <location>
        <begin position="26"/>
        <end position="286"/>
    </location>
</feature>
<feature type="transmembrane region" description="Helical" evidence="6">
    <location>
        <begin position="46"/>
        <end position="72"/>
    </location>
</feature>
<dbReference type="PANTHER" id="PTHR45698">
    <property type="entry name" value="TRACE AMINE-ASSOCIATED RECEPTOR 19N-RELATED"/>
    <property type="match status" value="1"/>
</dbReference>
<dbReference type="Pfam" id="PF00001">
    <property type="entry name" value="7tm_1"/>
    <property type="match status" value="1"/>
</dbReference>
<dbReference type="InterPro" id="IPR017452">
    <property type="entry name" value="GPCR_Rhodpsn_7TM"/>
</dbReference>
<dbReference type="GO" id="GO:0004930">
    <property type="term" value="F:G protein-coupled receptor activity"/>
    <property type="evidence" value="ECO:0007669"/>
    <property type="project" value="InterPro"/>
</dbReference>
<evidence type="ECO:0000256" key="3">
    <source>
        <dbReference type="ARBA" id="ARBA00022989"/>
    </source>
</evidence>
<keyword evidence="2 6" id="KW-0812">Transmembrane</keyword>
<feature type="transmembrane region" description="Helical" evidence="6">
    <location>
        <begin position="225"/>
        <end position="246"/>
    </location>
</feature>
<evidence type="ECO:0000256" key="5">
    <source>
        <dbReference type="SAM" id="MobiDB-lite"/>
    </source>
</evidence>
<comment type="subcellular location">
    <subcellularLocation>
        <location evidence="1">Membrane</location>
    </subcellularLocation>
</comment>
<accession>A0A1S8XAW3</accession>
<feature type="transmembrane region" description="Helical" evidence="6">
    <location>
        <begin position="178"/>
        <end position="204"/>
    </location>
</feature>
<evidence type="ECO:0000256" key="4">
    <source>
        <dbReference type="ARBA" id="ARBA00023136"/>
    </source>
</evidence>
<organism evidence="8 9">
    <name type="scientific">Opisthorchis viverrini</name>
    <name type="common">Southeast Asian liver fluke</name>
    <dbReference type="NCBI Taxonomy" id="6198"/>
    <lineage>
        <taxon>Eukaryota</taxon>
        <taxon>Metazoa</taxon>
        <taxon>Spiralia</taxon>
        <taxon>Lophotrochozoa</taxon>
        <taxon>Platyhelminthes</taxon>
        <taxon>Trematoda</taxon>
        <taxon>Digenea</taxon>
        <taxon>Opisthorchiida</taxon>
        <taxon>Opisthorchiata</taxon>
        <taxon>Opisthorchiidae</taxon>
        <taxon>Opisthorchis</taxon>
    </lineage>
</organism>
<sequence>MIYLSSNATLSIRILLAIFGAVGTILNCVVLYSLCFVRINSKLTTFMLRCQCVADCYSCLTILLYQIVGVQIKTGSNVFDEILCYIWADYNIFWIGYVLSVQNSVCISFDRLIAVIYPVRYMLHKRALKIGVCLYLSISGLFLIIPNFFLRKFSDGECQFGLPKESGSLLDFNRASSFIWFIGGYVLPIFFILVSNALVIYVMCKKIYPVPNDAQVGDAKHMRHSLRKLTCTTVVMAITLLCSHAVDEIVYLLASLDVLDYTPGTLLHETGLLLIMTGTCTLPIILTVNIQGVRDHLWKSAKLLAQQCSGKRKADVEPSSRGTEVLTTVIVVPITPLPRESGTNTKSPVPSYELPQASLY</sequence>
<dbReference type="SUPFAM" id="SSF81321">
    <property type="entry name" value="Family A G protein-coupled receptor-like"/>
    <property type="match status" value="1"/>
</dbReference>
<gene>
    <name evidence="8" type="ORF">X801_00231</name>
</gene>
<dbReference type="CDD" id="cd00637">
    <property type="entry name" value="7tm_classA_rhodopsin-like"/>
    <property type="match status" value="1"/>
</dbReference>
<feature type="region of interest" description="Disordered" evidence="5">
    <location>
        <begin position="339"/>
        <end position="360"/>
    </location>
</feature>
<dbReference type="GO" id="GO:0016020">
    <property type="term" value="C:membrane"/>
    <property type="evidence" value="ECO:0007669"/>
    <property type="project" value="UniProtKB-SubCell"/>
</dbReference>
<name>A0A1S8XAW3_OPIVI</name>
<reference evidence="8 9" key="1">
    <citation type="submission" date="2015-03" db="EMBL/GenBank/DDBJ databases">
        <title>Draft genome of the nematode, Opisthorchis viverrini.</title>
        <authorList>
            <person name="Mitreva M."/>
        </authorList>
    </citation>
    <scope>NUCLEOTIDE SEQUENCE [LARGE SCALE GENOMIC DNA]</scope>
    <source>
        <strain evidence="8">Khon Kaen</strain>
    </source>
</reference>
<feature type="transmembrane region" description="Helical" evidence="6">
    <location>
        <begin position="12"/>
        <end position="34"/>
    </location>
</feature>
<dbReference type="InterPro" id="IPR000276">
    <property type="entry name" value="GPCR_Rhodpsn"/>
</dbReference>
<feature type="transmembrane region" description="Helical" evidence="6">
    <location>
        <begin position="127"/>
        <end position="145"/>
    </location>
</feature>
<evidence type="ECO:0000256" key="1">
    <source>
        <dbReference type="ARBA" id="ARBA00004370"/>
    </source>
</evidence>
<dbReference type="Gene3D" id="1.20.1070.10">
    <property type="entry name" value="Rhodopsin 7-helix transmembrane proteins"/>
    <property type="match status" value="1"/>
</dbReference>
<feature type="transmembrane region" description="Helical" evidence="6">
    <location>
        <begin position="92"/>
        <end position="115"/>
    </location>
</feature>
<keyword evidence="4 6" id="KW-0472">Membrane</keyword>
<evidence type="ECO:0000256" key="2">
    <source>
        <dbReference type="ARBA" id="ARBA00022692"/>
    </source>
</evidence>
<evidence type="ECO:0000259" key="7">
    <source>
        <dbReference type="PROSITE" id="PS50262"/>
    </source>
</evidence>
<keyword evidence="8" id="KW-0675">Receptor</keyword>